<evidence type="ECO:0000256" key="10">
    <source>
        <dbReference type="ARBA" id="ARBA00038489"/>
    </source>
</evidence>
<dbReference type="FunFam" id="3.40.30.10:FF:000007">
    <property type="entry name" value="Thioredoxin-dependent thiol peroxidase"/>
    <property type="match status" value="1"/>
</dbReference>
<evidence type="ECO:0000256" key="11">
    <source>
        <dbReference type="ARBA" id="ARBA00041373"/>
    </source>
</evidence>
<comment type="subunit">
    <text evidence="2">Monomer.</text>
</comment>
<dbReference type="STRING" id="291272.BPEN_537"/>
<dbReference type="InterPro" id="IPR000866">
    <property type="entry name" value="AhpC/TSA"/>
</dbReference>
<dbReference type="InterPro" id="IPR013766">
    <property type="entry name" value="Thioredoxin_domain"/>
</dbReference>
<dbReference type="PROSITE" id="PS51352">
    <property type="entry name" value="THIOREDOXIN_2"/>
    <property type="match status" value="1"/>
</dbReference>
<dbReference type="eggNOG" id="COG1225">
    <property type="taxonomic scope" value="Bacteria"/>
</dbReference>
<gene>
    <name evidence="16" type="primary">bcp</name>
    <name evidence="16" type="ordered locus">BPEN_537</name>
</gene>
<dbReference type="GO" id="GO:0045454">
    <property type="term" value="P:cell redox homeostasis"/>
    <property type="evidence" value="ECO:0007669"/>
    <property type="project" value="TreeGrafter"/>
</dbReference>
<dbReference type="EC" id="1.11.1.24" evidence="3"/>
<organism evidence="16 17">
    <name type="scientific">Blochmanniella pennsylvanica (strain BPEN)</name>
    <dbReference type="NCBI Taxonomy" id="291272"/>
    <lineage>
        <taxon>Bacteria</taxon>
        <taxon>Pseudomonadati</taxon>
        <taxon>Pseudomonadota</taxon>
        <taxon>Gammaproteobacteria</taxon>
        <taxon>Enterobacterales</taxon>
        <taxon>Enterobacteriaceae</taxon>
        <taxon>ant endosymbionts</taxon>
        <taxon>Candidatus Blochmanniella</taxon>
    </lineage>
</organism>
<dbReference type="Proteomes" id="UP000007794">
    <property type="component" value="Chromosome"/>
</dbReference>
<comment type="function">
    <text evidence="1">Thiol-specific peroxidase that catalyzes the reduction of hydrogen peroxide and organic hydroperoxides to water and alcohols, respectively. Plays a role in cell protection against oxidative stress by detoxifying peroxides and as sensor of hydrogen peroxide-mediated signaling events.</text>
</comment>
<dbReference type="HOGENOM" id="CLU_042529_14_1_6"/>
<dbReference type="InterPro" id="IPR036249">
    <property type="entry name" value="Thioredoxin-like_sf"/>
</dbReference>
<evidence type="ECO:0000256" key="13">
    <source>
        <dbReference type="ARBA" id="ARBA00049091"/>
    </source>
</evidence>
<dbReference type="OrthoDB" id="9812811at2"/>
<evidence type="ECO:0000256" key="1">
    <source>
        <dbReference type="ARBA" id="ARBA00003330"/>
    </source>
</evidence>
<keyword evidence="6" id="KW-0560">Oxidoreductase</keyword>
<evidence type="ECO:0000256" key="3">
    <source>
        <dbReference type="ARBA" id="ARBA00013017"/>
    </source>
</evidence>
<evidence type="ECO:0000256" key="2">
    <source>
        <dbReference type="ARBA" id="ARBA00011245"/>
    </source>
</evidence>
<name>Q492F4_BLOPB</name>
<feature type="domain" description="Thioredoxin" evidence="15">
    <location>
        <begin position="4"/>
        <end position="155"/>
    </location>
</feature>
<evidence type="ECO:0000256" key="4">
    <source>
        <dbReference type="ARBA" id="ARBA00022559"/>
    </source>
</evidence>
<dbReference type="EMBL" id="CP000016">
    <property type="protein sequence ID" value="AAZ41147.1"/>
    <property type="molecule type" value="Genomic_DNA"/>
</dbReference>
<evidence type="ECO:0000313" key="17">
    <source>
        <dbReference type="Proteomes" id="UP000007794"/>
    </source>
</evidence>
<dbReference type="Gene3D" id="3.40.30.10">
    <property type="entry name" value="Glutaredoxin"/>
    <property type="match status" value="1"/>
</dbReference>
<comment type="catalytic activity">
    <reaction evidence="13">
        <text>a hydroperoxide + [thioredoxin]-dithiol = an alcohol + [thioredoxin]-disulfide + H2O</text>
        <dbReference type="Rhea" id="RHEA:62620"/>
        <dbReference type="Rhea" id="RHEA-COMP:10698"/>
        <dbReference type="Rhea" id="RHEA-COMP:10700"/>
        <dbReference type="ChEBI" id="CHEBI:15377"/>
        <dbReference type="ChEBI" id="CHEBI:29950"/>
        <dbReference type="ChEBI" id="CHEBI:30879"/>
        <dbReference type="ChEBI" id="CHEBI:35924"/>
        <dbReference type="ChEBI" id="CHEBI:50058"/>
        <dbReference type="EC" id="1.11.1.24"/>
    </reaction>
</comment>
<dbReference type="CDD" id="cd03017">
    <property type="entry name" value="PRX_BCP"/>
    <property type="match status" value="1"/>
</dbReference>
<dbReference type="RefSeq" id="WP_011283058.1">
    <property type="nucleotide sequence ID" value="NC_007292.1"/>
</dbReference>
<dbReference type="AlphaFoldDB" id="Q492F4"/>
<evidence type="ECO:0000256" key="12">
    <source>
        <dbReference type="ARBA" id="ARBA00042639"/>
    </source>
</evidence>
<dbReference type="GO" id="GO:0034599">
    <property type="term" value="P:cellular response to oxidative stress"/>
    <property type="evidence" value="ECO:0007669"/>
    <property type="project" value="TreeGrafter"/>
</dbReference>
<dbReference type="KEGG" id="bpn:BPEN_537"/>
<keyword evidence="17" id="KW-1185">Reference proteome</keyword>
<evidence type="ECO:0000256" key="7">
    <source>
        <dbReference type="ARBA" id="ARBA00023157"/>
    </source>
</evidence>
<keyword evidence="5" id="KW-0049">Antioxidant</keyword>
<proteinExistence type="inferred from homology"/>
<dbReference type="SUPFAM" id="SSF52833">
    <property type="entry name" value="Thioredoxin-like"/>
    <property type="match status" value="1"/>
</dbReference>
<evidence type="ECO:0000256" key="14">
    <source>
        <dbReference type="PIRSR" id="PIRSR000239-1"/>
    </source>
</evidence>
<evidence type="ECO:0000256" key="8">
    <source>
        <dbReference type="ARBA" id="ARBA00023284"/>
    </source>
</evidence>
<dbReference type="Pfam" id="PF00578">
    <property type="entry name" value="AhpC-TSA"/>
    <property type="match status" value="1"/>
</dbReference>
<dbReference type="NCBIfam" id="NF006960">
    <property type="entry name" value="PRK09437.1"/>
    <property type="match status" value="1"/>
</dbReference>
<sequence length="161" mass="18572">MALLQPGDTAPQFNLPDQNGVLVSIDSHIGRKKILIYFYPKAMTPGCTIQACKLRDNMDTFRKLGIEVIGISNDKSEKLFKFSEKEMLNFTLLYDENCQISKKFGVWGEKNFMGKTYNGIHRVSFIIDQTGTIEQVFKSFKPIDHDRIVLRYLHDTHVSHR</sequence>
<dbReference type="InterPro" id="IPR024706">
    <property type="entry name" value="Peroxiredoxin_AhpC-typ"/>
</dbReference>
<dbReference type="InterPro" id="IPR050924">
    <property type="entry name" value="Peroxiredoxin_BCP/PrxQ"/>
</dbReference>
<dbReference type="GO" id="GO:0008379">
    <property type="term" value="F:thioredoxin peroxidase activity"/>
    <property type="evidence" value="ECO:0007669"/>
    <property type="project" value="TreeGrafter"/>
</dbReference>
<keyword evidence="4" id="KW-0575">Peroxidase</keyword>
<reference evidence="16 17" key="1">
    <citation type="journal article" date="2005" name="Genome Res.">
        <title>Genome sequence of Blochmannia pennsylvanicus indicates parallel evolutionary trends among bacterial mutualists of insects.</title>
        <authorList>
            <person name="Degnan P.H."/>
            <person name="Lazarus A.B."/>
            <person name="Wernegreen J.J."/>
        </authorList>
    </citation>
    <scope>NUCLEOTIDE SEQUENCE [LARGE SCALE GENOMIC DNA]</scope>
    <source>
        <strain evidence="16 17">BPEN</strain>
    </source>
</reference>
<accession>Q492F4</accession>
<dbReference type="PIRSF" id="PIRSF000239">
    <property type="entry name" value="AHPC"/>
    <property type="match status" value="1"/>
</dbReference>
<keyword evidence="7" id="KW-1015">Disulfide bond</keyword>
<dbReference type="PANTHER" id="PTHR42801">
    <property type="entry name" value="THIOREDOXIN-DEPENDENT PEROXIDE REDUCTASE"/>
    <property type="match status" value="1"/>
</dbReference>
<dbReference type="PANTHER" id="PTHR42801:SF4">
    <property type="entry name" value="AHPC_TSA FAMILY PROTEIN"/>
    <property type="match status" value="1"/>
</dbReference>
<protein>
    <recommendedName>
        <fullName evidence="3">thioredoxin-dependent peroxiredoxin</fullName>
        <ecNumber evidence="3">1.11.1.24</ecNumber>
    </recommendedName>
    <alternativeName>
        <fullName evidence="11">Bacterioferritin comigratory protein</fullName>
    </alternativeName>
    <alternativeName>
        <fullName evidence="9">Thioredoxin peroxidase</fullName>
    </alternativeName>
    <alternativeName>
        <fullName evidence="12">Thioredoxin-dependent peroxiredoxin Bcp</fullName>
    </alternativeName>
</protein>
<comment type="similarity">
    <text evidence="10">Belongs to the peroxiredoxin family. BCP/PrxQ subfamily.</text>
</comment>
<dbReference type="GO" id="GO:0005737">
    <property type="term" value="C:cytoplasm"/>
    <property type="evidence" value="ECO:0007669"/>
    <property type="project" value="TreeGrafter"/>
</dbReference>
<evidence type="ECO:0000259" key="15">
    <source>
        <dbReference type="PROSITE" id="PS51352"/>
    </source>
</evidence>
<evidence type="ECO:0000256" key="6">
    <source>
        <dbReference type="ARBA" id="ARBA00023002"/>
    </source>
</evidence>
<evidence type="ECO:0000256" key="9">
    <source>
        <dbReference type="ARBA" id="ARBA00032824"/>
    </source>
</evidence>
<evidence type="ECO:0000313" key="16">
    <source>
        <dbReference type="EMBL" id="AAZ41147.1"/>
    </source>
</evidence>
<evidence type="ECO:0000256" key="5">
    <source>
        <dbReference type="ARBA" id="ARBA00022862"/>
    </source>
</evidence>
<feature type="active site" description="Cysteine sulfenic acid (-SOH) intermediate; for peroxidase activity" evidence="14">
    <location>
        <position position="47"/>
    </location>
</feature>
<keyword evidence="8" id="KW-0676">Redox-active center</keyword>